<organism evidence="1 2">
    <name type="scientific">Marinomonas aquimarina</name>
    <dbReference type="NCBI Taxonomy" id="295068"/>
    <lineage>
        <taxon>Bacteria</taxon>
        <taxon>Pseudomonadati</taxon>
        <taxon>Pseudomonadota</taxon>
        <taxon>Gammaproteobacteria</taxon>
        <taxon>Oceanospirillales</taxon>
        <taxon>Oceanospirillaceae</taxon>
        <taxon>Marinomonas</taxon>
    </lineage>
</organism>
<keyword evidence="2" id="KW-1185">Reference proteome</keyword>
<dbReference type="AlphaFoldDB" id="A0A1A8THR3"/>
<sequence>MLLIGGQMSLLAYTAFTVLDFQCYQERAFILIEEVRRELLRRFQTEGVLYDEYIPIVKESLFDFYAAFERSEL</sequence>
<evidence type="ECO:0000313" key="1">
    <source>
        <dbReference type="EMBL" id="SBS32809.1"/>
    </source>
</evidence>
<dbReference type="EMBL" id="FLOC01000013">
    <property type="protein sequence ID" value="SBS32809.1"/>
    <property type="molecule type" value="Genomic_DNA"/>
</dbReference>
<dbReference type="Proteomes" id="UP000092627">
    <property type="component" value="Unassembled WGS sequence"/>
</dbReference>
<name>A0A1A8THR3_9GAMM</name>
<gene>
    <name evidence="1" type="ORF">MAQ5080_02364</name>
</gene>
<protein>
    <submittedName>
        <fullName evidence="1">Uncharacterized protein</fullName>
    </submittedName>
</protein>
<evidence type="ECO:0000313" key="2">
    <source>
        <dbReference type="Proteomes" id="UP000092627"/>
    </source>
</evidence>
<accession>A0A1A8THR3</accession>
<proteinExistence type="predicted"/>
<reference evidence="1 2" key="1">
    <citation type="submission" date="2016-06" db="EMBL/GenBank/DDBJ databases">
        <authorList>
            <person name="Kjaerup R.B."/>
            <person name="Dalgaard T.S."/>
            <person name="Juul-Madsen H.R."/>
        </authorList>
    </citation>
    <scope>NUCLEOTIDE SEQUENCE [LARGE SCALE GENOMIC DNA]</scope>
    <source>
        <strain evidence="1 2">CECT 5080</strain>
    </source>
</reference>
<dbReference type="STRING" id="295068.MAQ5080_02364"/>